<dbReference type="AlphaFoldDB" id="G7JH87"/>
<dbReference type="Proteomes" id="UP000002051">
    <property type="component" value="Chromosome 4"/>
</dbReference>
<dbReference type="EnsemblPlants" id="AES88283">
    <property type="protein sequence ID" value="AES88283"/>
    <property type="gene ID" value="MTR_4g051890"/>
</dbReference>
<reference evidence="1 3" key="2">
    <citation type="journal article" date="2014" name="BMC Genomics">
        <title>An improved genome release (version Mt4.0) for the model legume Medicago truncatula.</title>
        <authorList>
            <person name="Tang H."/>
            <person name="Krishnakumar V."/>
            <person name="Bidwell S."/>
            <person name="Rosen B."/>
            <person name="Chan A."/>
            <person name="Zhou S."/>
            <person name="Gentzbittel L."/>
            <person name="Childs K.L."/>
            <person name="Yandell M."/>
            <person name="Gundlach H."/>
            <person name="Mayer K.F."/>
            <person name="Schwartz D.C."/>
            <person name="Town C.D."/>
        </authorList>
    </citation>
    <scope>GENOME REANNOTATION</scope>
    <source>
        <strain evidence="2 3">cv. Jemalong A17</strain>
    </source>
</reference>
<evidence type="ECO:0000313" key="2">
    <source>
        <dbReference type="EnsemblPlants" id="AES88283"/>
    </source>
</evidence>
<sequence>MLNGVHNHELEPKLSGHLVTGRLKEKDKKRVVDMMKSLALPKNILMDLKEKNKESVMNIKQV</sequence>
<evidence type="ECO:0000313" key="1">
    <source>
        <dbReference type="EMBL" id="AES88283.1"/>
    </source>
</evidence>
<evidence type="ECO:0000313" key="3">
    <source>
        <dbReference type="Proteomes" id="UP000002051"/>
    </source>
</evidence>
<reference evidence="1 3" key="1">
    <citation type="journal article" date="2011" name="Nature">
        <title>The Medicago genome provides insight into the evolution of rhizobial symbioses.</title>
        <authorList>
            <person name="Young N.D."/>
            <person name="Debelle F."/>
            <person name="Oldroyd G.E."/>
            <person name="Geurts R."/>
            <person name="Cannon S.B."/>
            <person name="Udvardi M.K."/>
            <person name="Benedito V.A."/>
            <person name="Mayer K.F."/>
            <person name="Gouzy J."/>
            <person name="Schoof H."/>
            <person name="Van de Peer Y."/>
            <person name="Proost S."/>
            <person name="Cook D.R."/>
            <person name="Meyers B.C."/>
            <person name="Spannagl M."/>
            <person name="Cheung F."/>
            <person name="De Mita S."/>
            <person name="Krishnakumar V."/>
            <person name="Gundlach H."/>
            <person name="Zhou S."/>
            <person name="Mudge J."/>
            <person name="Bharti A.K."/>
            <person name="Murray J.D."/>
            <person name="Naoumkina M.A."/>
            <person name="Rosen B."/>
            <person name="Silverstein K.A."/>
            <person name="Tang H."/>
            <person name="Rombauts S."/>
            <person name="Zhao P.X."/>
            <person name="Zhou P."/>
            <person name="Barbe V."/>
            <person name="Bardou P."/>
            <person name="Bechner M."/>
            <person name="Bellec A."/>
            <person name="Berger A."/>
            <person name="Berges H."/>
            <person name="Bidwell S."/>
            <person name="Bisseling T."/>
            <person name="Choisne N."/>
            <person name="Couloux A."/>
            <person name="Denny R."/>
            <person name="Deshpande S."/>
            <person name="Dai X."/>
            <person name="Doyle J.J."/>
            <person name="Dudez A.M."/>
            <person name="Farmer A.D."/>
            <person name="Fouteau S."/>
            <person name="Franken C."/>
            <person name="Gibelin C."/>
            <person name="Gish J."/>
            <person name="Goldstein S."/>
            <person name="Gonzalez A.J."/>
            <person name="Green P.J."/>
            <person name="Hallab A."/>
            <person name="Hartog M."/>
            <person name="Hua A."/>
            <person name="Humphray S.J."/>
            <person name="Jeong D.H."/>
            <person name="Jing Y."/>
            <person name="Jocker A."/>
            <person name="Kenton S.M."/>
            <person name="Kim D.J."/>
            <person name="Klee K."/>
            <person name="Lai H."/>
            <person name="Lang C."/>
            <person name="Lin S."/>
            <person name="Macmil S.L."/>
            <person name="Magdelenat G."/>
            <person name="Matthews L."/>
            <person name="McCorrison J."/>
            <person name="Monaghan E.L."/>
            <person name="Mun J.H."/>
            <person name="Najar F.Z."/>
            <person name="Nicholson C."/>
            <person name="Noirot C."/>
            <person name="O'Bleness M."/>
            <person name="Paule C.R."/>
            <person name="Poulain J."/>
            <person name="Prion F."/>
            <person name="Qin B."/>
            <person name="Qu C."/>
            <person name="Retzel E.F."/>
            <person name="Riddle C."/>
            <person name="Sallet E."/>
            <person name="Samain S."/>
            <person name="Samson N."/>
            <person name="Sanders I."/>
            <person name="Saurat O."/>
            <person name="Scarpelli C."/>
            <person name="Schiex T."/>
            <person name="Segurens B."/>
            <person name="Severin A.J."/>
            <person name="Sherrier D.J."/>
            <person name="Shi R."/>
            <person name="Sims S."/>
            <person name="Singer S.R."/>
            <person name="Sinharoy S."/>
            <person name="Sterck L."/>
            <person name="Viollet A."/>
            <person name="Wang B.B."/>
            <person name="Wang K."/>
            <person name="Wang M."/>
            <person name="Wang X."/>
            <person name="Warfsmann J."/>
            <person name="Weissenbach J."/>
            <person name="White D.D."/>
            <person name="White J.D."/>
            <person name="Wiley G.B."/>
            <person name="Wincker P."/>
            <person name="Xing Y."/>
            <person name="Yang L."/>
            <person name="Yao Z."/>
            <person name="Ying F."/>
            <person name="Zhai J."/>
            <person name="Zhou L."/>
            <person name="Zuber A."/>
            <person name="Denarie J."/>
            <person name="Dixon R.A."/>
            <person name="May G.D."/>
            <person name="Schwartz D.C."/>
            <person name="Rogers J."/>
            <person name="Quetier F."/>
            <person name="Town C.D."/>
            <person name="Roe B.A."/>
        </authorList>
    </citation>
    <scope>NUCLEOTIDE SEQUENCE [LARGE SCALE GENOMIC DNA]</scope>
    <source>
        <strain evidence="1">A17</strain>
        <strain evidence="2 3">cv. Jemalong A17</strain>
    </source>
</reference>
<dbReference type="EMBL" id="CM001220">
    <property type="protein sequence ID" value="AES88283.1"/>
    <property type="molecule type" value="Genomic_DNA"/>
</dbReference>
<keyword evidence="3" id="KW-1185">Reference proteome</keyword>
<accession>G7JH87</accession>
<organism evidence="1 3">
    <name type="scientific">Medicago truncatula</name>
    <name type="common">Barrel medic</name>
    <name type="synonym">Medicago tribuloides</name>
    <dbReference type="NCBI Taxonomy" id="3880"/>
    <lineage>
        <taxon>Eukaryota</taxon>
        <taxon>Viridiplantae</taxon>
        <taxon>Streptophyta</taxon>
        <taxon>Embryophyta</taxon>
        <taxon>Tracheophyta</taxon>
        <taxon>Spermatophyta</taxon>
        <taxon>Magnoliopsida</taxon>
        <taxon>eudicotyledons</taxon>
        <taxon>Gunneridae</taxon>
        <taxon>Pentapetalae</taxon>
        <taxon>rosids</taxon>
        <taxon>fabids</taxon>
        <taxon>Fabales</taxon>
        <taxon>Fabaceae</taxon>
        <taxon>Papilionoideae</taxon>
        <taxon>50 kb inversion clade</taxon>
        <taxon>NPAAA clade</taxon>
        <taxon>Hologalegina</taxon>
        <taxon>IRL clade</taxon>
        <taxon>Trifolieae</taxon>
        <taxon>Medicago</taxon>
    </lineage>
</organism>
<protein>
    <submittedName>
        <fullName evidence="1">Otubain</fullName>
    </submittedName>
</protein>
<name>G7JH87_MEDTR</name>
<dbReference type="PaxDb" id="3880-AES88283"/>
<reference evidence="2" key="3">
    <citation type="submission" date="2015-04" db="UniProtKB">
        <authorList>
            <consortium name="EnsemblPlants"/>
        </authorList>
    </citation>
    <scope>IDENTIFICATION</scope>
    <source>
        <strain evidence="2">cv. Jemalong A17</strain>
    </source>
</reference>
<dbReference type="HOGENOM" id="CLU_2964290_0_0_1"/>
<proteinExistence type="predicted"/>
<gene>
    <name evidence="1" type="ordered locus">MTR_4g051890</name>
</gene>